<protein>
    <submittedName>
        <fullName evidence="3">Uncharacterized protein</fullName>
    </submittedName>
</protein>
<dbReference type="EMBL" id="CASHTH010003627">
    <property type="protein sequence ID" value="CAI8047345.1"/>
    <property type="molecule type" value="Genomic_DNA"/>
</dbReference>
<evidence type="ECO:0000256" key="2">
    <source>
        <dbReference type="SAM" id="MobiDB-lite"/>
    </source>
</evidence>
<reference evidence="3" key="1">
    <citation type="submission" date="2023-03" db="EMBL/GenBank/DDBJ databases">
        <authorList>
            <person name="Steffen K."/>
            <person name="Cardenas P."/>
        </authorList>
    </citation>
    <scope>NUCLEOTIDE SEQUENCE</scope>
</reference>
<keyword evidence="1" id="KW-0175">Coiled coil</keyword>
<proteinExistence type="predicted"/>
<dbReference type="AlphaFoldDB" id="A0AA35TFI5"/>
<evidence type="ECO:0000256" key="1">
    <source>
        <dbReference type="SAM" id="Coils"/>
    </source>
</evidence>
<dbReference type="Proteomes" id="UP001174909">
    <property type="component" value="Unassembled WGS sequence"/>
</dbReference>
<evidence type="ECO:0000313" key="3">
    <source>
        <dbReference type="EMBL" id="CAI8047345.1"/>
    </source>
</evidence>
<feature type="compositionally biased region" description="Polar residues" evidence="2">
    <location>
        <begin position="11"/>
        <end position="26"/>
    </location>
</feature>
<organism evidence="3 4">
    <name type="scientific">Geodia barretti</name>
    <name type="common">Barrett's horny sponge</name>
    <dbReference type="NCBI Taxonomy" id="519541"/>
    <lineage>
        <taxon>Eukaryota</taxon>
        <taxon>Metazoa</taxon>
        <taxon>Porifera</taxon>
        <taxon>Demospongiae</taxon>
        <taxon>Heteroscleromorpha</taxon>
        <taxon>Tetractinellida</taxon>
        <taxon>Astrophorina</taxon>
        <taxon>Geodiidae</taxon>
        <taxon>Geodia</taxon>
    </lineage>
</organism>
<comment type="caution">
    <text evidence="3">The sequence shown here is derived from an EMBL/GenBank/DDBJ whole genome shotgun (WGS) entry which is preliminary data.</text>
</comment>
<accession>A0AA35TFI5</accession>
<keyword evidence="4" id="KW-1185">Reference proteome</keyword>
<sequence>MPGRAGIGKMASSSGERANNTQGIRIDSSLISTASGGEVENELEGLGVSVFDQGTFEEGVMKQLDEVVTRRAAEQRRKFLVKNYAQVQQEKSTLRRELEALSKKIASLLSRPLCDVVLSLREMKSAQEQKRKQMSQLEVRERELARLISGKDGWNGEIAGENGGVSDAMFAIPPPRC</sequence>
<feature type="region of interest" description="Disordered" evidence="2">
    <location>
        <begin position="1"/>
        <end position="26"/>
    </location>
</feature>
<gene>
    <name evidence="3" type="ORF">GBAR_LOCUS26163</name>
</gene>
<feature type="coiled-coil region" evidence="1">
    <location>
        <begin position="70"/>
        <end position="143"/>
    </location>
</feature>
<evidence type="ECO:0000313" key="4">
    <source>
        <dbReference type="Proteomes" id="UP001174909"/>
    </source>
</evidence>
<name>A0AA35TFI5_GEOBA</name>